<dbReference type="AlphaFoldDB" id="A0A3B6JMK8"/>
<evidence type="ECO:0000259" key="2">
    <source>
        <dbReference type="PROSITE" id="PS50181"/>
    </source>
</evidence>
<dbReference type="NCBIfam" id="TIGR01640">
    <property type="entry name" value="F_box_assoc_1"/>
    <property type="match status" value="1"/>
</dbReference>
<dbReference type="GeneID" id="123098611"/>
<dbReference type="PROSITE" id="PS50181">
    <property type="entry name" value="FBOX"/>
    <property type="match status" value="1"/>
</dbReference>
<dbReference type="Pfam" id="PF00646">
    <property type="entry name" value="F-box"/>
    <property type="match status" value="1"/>
</dbReference>
<dbReference type="Gramene" id="TraesCS4D02G289000.1">
    <property type="protein sequence ID" value="TraesCS4D02G289000.1"/>
    <property type="gene ID" value="TraesCS4D02G289000"/>
</dbReference>
<dbReference type="InterPro" id="IPR001810">
    <property type="entry name" value="F-box_dom"/>
</dbReference>
<dbReference type="Gramene" id="TraesROB_scaffold_000359_01G000100.1">
    <property type="protein sequence ID" value="TraesROB_scaffold_000359_01G000100.1"/>
    <property type="gene ID" value="TraesROB_scaffold_000359_01G000100"/>
</dbReference>
<dbReference type="Gramene" id="TraesJUL4D03G02559970.1">
    <property type="protein sequence ID" value="TraesJUL4D03G02559970.1"/>
    <property type="gene ID" value="TraesJUL4D03G02559970"/>
</dbReference>
<protein>
    <recommendedName>
        <fullName evidence="2">F-box domain-containing protein</fullName>
    </recommendedName>
</protein>
<dbReference type="EnsemblPlants" id="TraesCS4D02G289000.1">
    <property type="protein sequence ID" value="TraesCS4D02G289000.1"/>
    <property type="gene ID" value="TraesCS4D02G289000"/>
</dbReference>
<evidence type="ECO:0000313" key="3">
    <source>
        <dbReference type="EnsemblPlants" id="TraesCS4D02G289000.1"/>
    </source>
</evidence>
<reference evidence="3" key="1">
    <citation type="submission" date="2018-08" db="EMBL/GenBank/DDBJ databases">
        <authorList>
            <person name="Rossello M."/>
        </authorList>
    </citation>
    <scope>NUCLEOTIDE SEQUENCE [LARGE SCALE GENOMIC DNA]</scope>
    <source>
        <strain evidence="3">cv. Chinese Spring</strain>
    </source>
</reference>
<dbReference type="Gramene" id="TraesLAC4D03G02494530.1">
    <property type="protein sequence ID" value="TraesLAC4D03G02494530.1"/>
    <property type="gene ID" value="TraesLAC4D03G02494530"/>
</dbReference>
<dbReference type="Gramene" id="TraesNOR4D03G02558230.1">
    <property type="protein sequence ID" value="TraesNOR4D03G02558230.1"/>
    <property type="gene ID" value="TraesNOR4D03G02558230"/>
</dbReference>
<dbReference type="STRING" id="4565.A0A3B6JMK8"/>
<dbReference type="InterPro" id="IPR017451">
    <property type="entry name" value="F-box-assoc_interact_dom"/>
</dbReference>
<evidence type="ECO:0000313" key="4">
    <source>
        <dbReference type="Proteomes" id="UP000019116"/>
    </source>
</evidence>
<dbReference type="Gramene" id="TraesPARA_EIv1.0_1480860.1">
    <property type="protein sequence ID" value="TraesPARA_EIv1.0_1480860.1.CDS"/>
    <property type="gene ID" value="TraesPARA_EIv1.0_1480860"/>
</dbReference>
<dbReference type="Gramene" id="TraesPARA_EIv1.0_1480860.2">
    <property type="protein sequence ID" value="TraesPARA_EIv1.0_1480860.2.CDS"/>
    <property type="gene ID" value="TraesPARA_EIv1.0_1480860"/>
</dbReference>
<dbReference type="InterPro" id="IPR050796">
    <property type="entry name" value="SCF_F-box_component"/>
</dbReference>
<gene>
    <name evidence="3" type="primary">LOC123098611</name>
</gene>
<organism evidence="3">
    <name type="scientific">Triticum aestivum</name>
    <name type="common">Wheat</name>
    <dbReference type="NCBI Taxonomy" id="4565"/>
    <lineage>
        <taxon>Eukaryota</taxon>
        <taxon>Viridiplantae</taxon>
        <taxon>Streptophyta</taxon>
        <taxon>Embryophyta</taxon>
        <taxon>Tracheophyta</taxon>
        <taxon>Spermatophyta</taxon>
        <taxon>Magnoliopsida</taxon>
        <taxon>Liliopsida</taxon>
        <taxon>Poales</taxon>
        <taxon>Poaceae</taxon>
        <taxon>BOP clade</taxon>
        <taxon>Pooideae</taxon>
        <taxon>Triticodae</taxon>
        <taxon>Triticeae</taxon>
        <taxon>Triticinae</taxon>
        <taxon>Triticum</taxon>
    </lineage>
</organism>
<dbReference type="Gramene" id="TraesMAC4D03G02538990.1">
    <property type="protein sequence ID" value="TraesMAC4D03G02538990.1"/>
    <property type="gene ID" value="TraesMAC4D03G02538990"/>
</dbReference>
<keyword evidence="4" id="KW-1185">Reference proteome</keyword>
<dbReference type="RefSeq" id="XP_044376580.1">
    <property type="nucleotide sequence ID" value="XM_044520645.1"/>
</dbReference>
<dbReference type="Proteomes" id="UP000019116">
    <property type="component" value="Chromosome 4D"/>
</dbReference>
<reference evidence="3" key="2">
    <citation type="submission" date="2018-10" db="UniProtKB">
        <authorList>
            <consortium name="EnsemblPlants"/>
        </authorList>
    </citation>
    <scope>IDENTIFICATION</scope>
</reference>
<dbReference type="Gramene" id="TraesWEE_scaffold_011587_01G000100.1">
    <property type="protein sequence ID" value="TraesWEE_scaffold_011587_01G000100.1"/>
    <property type="gene ID" value="TraesWEE_scaffold_011587_01G000100"/>
</dbReference>
<dbReference type="Gene3D" id="1.20.1280.50">
    <property type="match status" value="1"/>
</dbReference>
<evidence type="ECO:0000256" key="1">
    <source>
        <dbReference type="SAM" id="MobiDB-lite"/>
    </source>
</evidence>
<accession>A0A3B6JMK8</accession>
<dbReference type="PANTHER" id="PTHR31672">
    <property type="entry name" value="BNACNNG10540D PROTEIN"/>
    <property type="match status" value="1"/>
</dbReference>
<feature type="domain" description="F-box" evidence="2">
    <location>
        <begin position="29"/>
        <end position="75"/>
    </location>
</feature>
<dbReference type="OrthoDB" id="586907at2759"/>
<name>A0A3B6JMK8_WHEAT</name>
<feature type="region of interest" description="Disordered" evidence="1">
    <location>
        <begin position="1"/>
        <end position="29"/>
    </location>
</feature>
<dbReference type="SUPFAM" id="SSF81383">
    <property type="entry name" value="F-box domain"/>
    <property type="match status" value="1"/>
</dbReference>
<dbReference type="InterPro" id="IPR036047">
    <property type="entry name" value="F-box-like_dom_sf"/>
</dbReference>
<sequence>MTRTGSSAKNKESVQTEIDMESKGSSRAAGHIADLPEQIWWAILERLPPKSVLRFRAVCKSWLNCISNNNFLEEYHGRQKPQHLIVPVDPDNTKHKRSHRVDAVDFEHPEDGVRSIICFTSFGLFEGFDPDEEAAEYLMSAVQGSIGGLLLVSFEHRSYICNPGTKESRRLPQLDDHEVLGLYMLGDEFRVLYLKEDEEGDDEFFVLSVHQFLSNKSIGYCPVSPAANQRENGHKKLRFSLQSSAIEPPAMVGANLYWAPTELWPDITVFDCQSELFHWMKLPKTKELIKSNDSKTMKVLELDGELGLSLHRRGESSVELWVLDSLKMWELKHSIQLPVADITGFGAHTWDPFLMSMDGGVIVRCVSQGQGQGQGGDGQQGTQALLYCNRDGELAPGPLFVGDLAAPAIHLFKQSIRRYALFQGHQQDATSPLSLFRDL</sequence>
<dbReference type="Pfam" id="PF08268">
    <property type="entry name" value="FBA_3"/>
    <property type="match status" value="1"/>
</dbReference>
<dbReference type="Gramene" id="TraesCS4D03G0684600.1">
    <property type="protein sequence ID" value="TraesCS4D03G0684600.1.CDS"/>
    <property type="gene ID" value="TraesCS4D03G0684600"/>
</dbReference>
<dbReference type="Gramene" id="TraesSYM4D03G02569090.1">
    <property type="protein sequence ID" value="TraesSYM4D03G02569090.1"/>
    <property type="gene ID" value="TraesSYM4D03G02569090"/>
</dbReference>
<proteinExistence type="predicted"/>
<dbReference type="OMA" id="DEFRGPT"/>
<feature type="compositionally biased region" description="Basic and acidic residues" evidence="1">
    <location>
        <begin position="9"/>
        <end position="24"/>
    </location>
</feature>
<dbReference type="InterPro" id="IPR013187">
    <property type="entry name" value="F-box-assoc_dom_typ3"/>
</dbReference>
<dbReference type="Gramene" id="TraesCAD_scaffold_022719_01G000100.1">
    <property type="protein sequence ID" value="TraesCAD_scaffold_022719_01G000100.1"/>
    <property type="gene ID" value="TraesCAD_scaffold_022719_01G000100"/>
</dbReference>
<dbReference type="Gramene" id="TraesJAG4D03G02537920.1">
    <property type="protein sequence ID" value="TraesJAG4D03G02537920.1"/>
    <property type="gene ID" value="TraesJAG4D03G02537920"/>
</dbReference>
<dbReference type="Gramene" id="TraesSTA4D03G02536270.1">
    <property type="protein sequence ID" value="TraesSTA4D03G02536270.1"/>
    <property type="gene ID" value="TraesSTA4D03G02536270"/>
</dbReference>
<dbReference type="Gramene" id="TraesARI4D03G02580610.1">
    <property type="protein sequence ID" value="TraesARI4D03G02580610.1"/>
    <property type="gene ID" value="TraesARI4D03G02580610"/>
</dbReference>
<dbReference type="Gramene" id="TraesCLE_scaffold_003328_01G000100.1">
    <property type="protein sequence ID" value="TraesCLE_scaffold_003328_01G000100.1"/>
    <property type="gene ID" value="TraesCLE_scaffold_003328_01G000100"/>
</dbReference>
<dbReference type="RefSeq" id="XP_044376579.1">
    <property type="nucleotide sequence ID" value="XM_044520644.1"/>
</dbReference>
<dbReference type="KEGG" id="taes:123098611"/>
<dbReference type="SMART" id="SM00256">
    <property type="entry name" value="FBOX"/>
    <property type="match status" value="1"/>
</dbReference>